<dbReference type="Proteomes" id="UP000248039">
    <property type="component" value="Unassembled WGS sequence"/>
</dbReference>
<proteinExistence type="predicted"/>
<reference evidence="1 2" key="1">
    <citation type="submission" date="2018-03" db="EMBL/GenBank/DDBJ databases">
        <title>Bioinformatic expansion and discovery of thiopeptide antibiotics.</title>
        <authorList>
            <person name="Schwalen C.J."/>
            <person name="Hudson G.A."/>
            <person name="Mitchell D.A."/>
        </authorList>
    </citation>
    <scope>NUCLEOTIDE SEQUENCE [LARGE SCALE GENOMIC DNA]</scope>
    <source>
        <strain evidence="1 2">ATCC 21389</strain>
    </source>
</reference>
<sequence>MGAGPIPATLTTSLTCWAHHGAMERREIKQSVAGLLAIVLDDSLTEADFLQQFGLVTTDLLAVSTPRSASAQAAVRAAVRELEPQLTTLTAALCEAFRHLANEHDLGTEASSREVLQALALDWSSQSGE</sequence>
<dbReference type="EMBL" id="PYBW01000028">
    <property type="protein sequence ID" value="PYC83441.1"/>
    <property type="molecule type" value="Genomic_DNA"/>
</dbReference>
<evidence type="ECO:0000313" key="1">
    <source>
        <dbReference type="EMBL" id="PYC83441.1"/>
    </source>
</evidence>
<comment type="caution">
    <text evidence="1">The sequence shown here is derived from an EMBL/GenBank/DDBJ whole genome shotgun (WGS) entry which is preliminary data.</text>
</comment>
<accession>A0A2V4PDW0</accession>
<evidence type="ECO:0000313" key="2">
    <source>
        <dbReference type="Proteomes" id="UP000248039"/>
    </source>
</evidence>
<dbReference type="AlphaFoldDB" id="A0A2V4PDW0"/>
<organism evidence="1 2">
    <name type="scientific">Streptomyces tateyamensis</name>
    <dbReference type="NCBI Taxonomy" id="565073"/>
    <lineage>
        <taxon>Bacteria</taxon>
        <taxon>Bacillati</taxon>
        <taxon>Actinomycetota</taxon>
        <taxon>Actinomycetes</taxon>
        <taxon>Kitasatosporales</taxon>
        <taxon>Streptomycetaceae</taxon>
        <taxon>Streptomyces</taxon>
    </lineage>
</organism>
<name>A0A2V4PDW0_9ACTN</name>
<keyword evidence="2" id="KW-1185">Reference proteome</keyword>
<protein>
    <submittedName>
        <fullName evidence="1">Uncharacterized protein</fullName>
    </submittedName>
</protein>
<gene>
    <name evidence="1" type="ORF">C7C46_08900</name>
</gene>